<dbReference type="AlphaFoldDB" id="A0A1D8RDA0"/>
<name>A0A1D8RDA0_9STRA</name>
<reference evidence="9" key="1">
    <citation type="submission" date="2016-09" db="EMBL/GenBank/DDBJ databases">
        <title>The plastid genome of some eustigmatophyte algae harbours a bacteria-derived six-gene cluster for biosynthesis of a novel secondary metabolite.</title>
        <authorList>
            <person name="Yurchenko T."/>
            <person name="Sevcikova T."/>
            <person name="Strnad H."/>
            <person name="Butenko A."/>
            <person name="Elias M."/>
        </authorList>
    </citation>
    <scope>NUCLEOTIDE SEQUENCE</scope>
</reference>
<evidence type="ECO:0000256" key="3">
    <source>
        <dbReference type="ARBA" id="ARBA00022730"/>
    </source>
</evidence>
<dbReference type="GO" id="GO:0019843">
    <property type="term" value="F:rRNA binding"/>
    <property type="evidence" value="ECO:0007669"/>
    <property type="project" value="UniProtKB-UniRule"/>
</dbReference>
<evidence type="ECO:0000256" key="6">
    <source>
        <dbReference type="ARBA" id="ARBA00023274"/>
    </source>
</evidence>
<geneLocation type="chloroplast" evidence="9"/>
<dbReference type="GO" id="GO:0003735">
    <property type="term" value="F:structural constituent of ribosome"/>
    <property type="evidence" value="ECO:0007669"/>
    <property type="project" value="InterPro"/>
</dbReference>
<dbReference type="Gene3D" id="3.30.420.80">
    <property type="entry name" value="Ribosomal protein S11"/>
    <property type="match status" value="1"/>
</dbReference>
<organism evidence="9">
    <name type="scientific">Monodopsis sp. MarTras21</name>
    <dbReference type="NCBI Taxonomy" id="1745953"/>
    <lineage>
        <taxon>Eukaryota</taxon>
        <taxon>Sar</taxon>
        <taxon>Stramenopiles</taxon>
        <taxon>Ochrophyta</taxon>
        <taxon>Eustigmatophyceae</taxon>
        <taxon>Eustigmatales</taxon>
        <taxon>Monodopsidaceae</taxon>
        <taxon>Monodopsis</taxon>
    </lineage>
</organism>
<dbReference type="Pfam" id="PF00411">
    <property type="entry name" value="Ribosomal_S11"/>
    <property type="match status" value="1"/>
</dbReference>
<evidence type="ECO:0000256" key="2">
    <source>
        <dbReference type="ARBA" id="ARBA00006194"/>
    </source>
</evidence>
<keyword evidence="3 8" id="KW-0699">rRNA-binding</keyword>
<keyword evidence="5 8" id="KW-0689">Ribosomal protein</keyword>
<dbReference type="PIRSF" id="PIRSF002131">
    <property type="entry name" value="Ribosomal_S11"/>
    <property type="match status" value="1"/>
</dbReference>
<keyword evidence="9" id="KW-0934">Plastid</keyword>
<protein>
    <recommendedName>
        <fullName evidence="7 8">Small ribosomal subunit protein uS11c</fullName>
    </recommendedName>
</protein>
<dbReference type="PANTHER" id="PTHR11759">
    <property type="entry name" value="40S RIBOSOMAL PROTEIN S14/30S RIBOSOMAL PROTEIN S11"/>
    <property type="match status" value="1"/>
</dbReference>
<dbReference type="GO" id="GO:0006412">
    <property type="term" value="P:translation"/>
    <property type="evidence" value="ECO:0007669"/>
    <property type="project" value="UniProtKB-UniRule"/>
</dbReference>
<dbReference type="NCBIfam" id="TIGR03632">
    <property type="entry name" value="uS11_bact"/>
    <property type="match status" value="1"/>
</dbReference>
<accession>A0A1D8RDA0</accession>
<dbReference type="InterPro" id="IPR019981">
    <property type="entry name" value="Ribosomal_uS11_bac-type"/>
</dbReference>
<dbReference type="SUPFAM" id="SSF53137">
    <property type="entry name" value="Translational machinery components"/>
    <property type="match status" value="1"/>
</dbReference>
<sequence>MNQKLNKGKRKINLSLGFACIHSTFNNTIISITDPKGNVLTWASAGSSGFKGSRKKTQYAAQMAAKNASAKALKLGIKKVGVILNGPGNGREIAIKGIHATGLEIISIEDKTGVPHNGCRAPKRRRV</sequence>
<dbReference type="InterPro" id="IPR036967">
    <property type="entry name" value="Ribosomal_uS11_sf"/>
</dbReference>
<proteinExistence type="inferred from homology"/>
<keyword evidence="4 8" id="KW-0694">RNA-binding</keyword>
<evidence type="ECO:0000256" key="7">
    <source>
        <dbReference type="ARBA" id="ARBA00035260"/>
    </source>
</evidence>
<evidence type="ECO:0000256" key="8">
    <source>
        <dbReference type="HAMAP-Rule" id="MF_01310"/>
    </source>
</evidence>
<comment type="subcellular location">
    <subcellularLocation>
        <location evidence="1 8">Plastid</location>
        <location evidence="1 8">Chloroplast</location>
    </subcellularLocation>
</comment>
<dbReference type="InterPro" id="IPR001971">
    <property type="entry name" value="Ribosomal_uS11"/>
</dbReference>
<dbReference type="GO" id="GO:0005840">
    <property type="term" value="C:ribosome"/>
    <property type="evidence" value="ECO:0007669"/>
    <property type="project" value="UniProtKB-KW"/>
</dbReference>
<comment type="similarity">
    <text evidence="2 8">Belongs to the universal ribosomal protein uS11 family.</text>
</comment>
<evidence type="ECO:0000256" key="4">
    <source>
        <dbReference type="ARBA" id="ARBA00022884"/>
    </source>
</evidence>
<dbReference type="EMBL" id="KX839260">
    <property type="protein sequence ID" value="AOW70699.1"/>
    <property type="molecule type" value="Genomic_DNA"/>
</dbReference>
<comment type="subunit">
    <text evidence="8">Part of the 30S ribosomal subunit.</text>
</comment>
<keyword evidence="6 8" id="KW-0687">Ribonucleoprotein</keyword>
<evidence type="ECO:0000256" key="5">
    <source>
        <dbReference type="ARBA" id="ARBA00022980"/>
    </source>
</evidence>
<dbReference type="NCBIfam" id="NF003698">
    <property type="entry name" value="PRK05309.1"/>
    <property type="match status" value="1"/>
</dbReference>
<evidence type="ECO:0000313" key="9">
    <source>
        <dbReference type="EMBL" id="AOW70699.1"/>
    </source>
</evidence>
<gene>
    <name evidence="8 9" type="primary">rps11</name>
</gene>
<dbReference type="GO" id="GO:1990904">
    <property type="term" value="C:ribonucleoprotein complex"/>
    <property type="evidence" value="ECO:0007669"/>
    <property type="project" value="UniProtKB-KW"/>
</dbReference>
<keyword evidence="9" id="KW-0150">Chloroplast</keyword>
<evidence type="ECO:0000256" key="1">
    <source>
        <dbReference type="ARBA" id="ARBA00004229"/>
    </source>
</evidence>
<dbReference type="HAMAP" id="MF_01310">
    <property type="entry name" value="Ribosomal_uS11"/>
    <property type="match status" value="1"/>
</dbReference>
<dbReference type="GO" id="GO:0009507">
    <property type="term" value="C:chloroplast"/>
    <property type="evidence" value="ECO:0007669"/>
    <property type="project" value="UniProtKB-SubCell"/>
</dbReference>